<organism evidence="1 2">
    <name type="scientific">Lignipirellula cremea</name>
    <dbReference type="NCBI Taxonomy" id="2528010"/>
    <lineage>
        <taxon>Bacteria</taxon>
        <taxon>Pseudomonadati</taxon>
        <taxon>Planctomycetota</taxon>
        <taxon>Planctomycetia</taxon>
        <taxon>Pirellulales</taxon>
        <taxon>Pirellulaceae</taxon>
        <taxon>Lignipirellula</taxon>
    </lineage>
</organism>
<dbReference type="EMBL" id="CP036433">
    <property type="protein sequence ID" value="QDU96606.1"/>
    <property type="molecule type" value="Genomic_DNA"/>
</dbReference>
<accession>A0A518DXP1</accession>
<gene>
    <name evidence="1" type="ORF">Pla8534_44270</name>
</gene>
<sequence>MHAAPNTSPPGLLARSPHRIATILLAAFAWIALLAGGSIASAADPSGVPNFVLIMADDNGQ</sequence>
<keyword evidence="2" id="KW-1185">Reference proteome</keyword>
<evidence type="ECO:0000313" key="2">
    <source>
        <dbReference type="Proteomes" id="UP000317648"/>
    </source>
</evidence>
<name>A0A518DXP1_9BACT</name>
<dbReference type="KEGG" id="lcre:Pla8534_44270"/>
<reference evidence="1 2" key="1">
    <citation type="submission" date="2019-02" db="EMBL/GenBank/DDBJ databases">
        <title>Deep-cultivation of Planctomycetes and their phenomic and genomic characterization uncovers novel biology.</title>
        <authorList>
            <person name="Wiegand S."/>
            <person name="Jogler M."/>
            <person name="Boedeker C."/>
            <person name="Pinto D."/>
            <person name="Vollmers J."/>
            <person name="Rivas-Marin E."/>
            <person name="Kohn T."/>
            <person name="Peeters S.H."/>
            <person name="Heuer A."/>
            <person name="Rast P."/>
            <person name="Oberbeckmann S."/>
            <person name="Bunk B."/>
            <person name="Jeske O."/>
            <person name="Meyerdierks A."/>
            <person name="Storesund J.E."/>
            <person name="Kallscheuer N."/>
            <person name="Luecker S."/>
            <person name="Lage O.M."/>
            <person name="Pohl T."/>
            <person name="Merkel B.J."/>
            <person name="Hornburger P."/>
            <person name="Mueller R.-W."/>
            <person name="Bruemmer F."/>
            <person name="Labrenz M."/>
            <person name="Spormann A.M."/>
            <person name="Op den Camp H."/>
            <person name="Overmann J."/>
            <person name="Amann R."/>
            <person name="Jetten M.S.M."/>
            <person name="Mascher T."/>
            <person name="Medema M.H."/>
            <person name="Devos D.P."/>
            <person name="Kaster A.-K."/>
            <person name="Ovreas L."/>
            <person name="Rohde M."/>
            <person name="Galperin M.Y."/>
            <person name="Jogler C."/>
        </authorList>
    </citation>
    <scope>NUCLEOTIDE SEQUENCE [LARGE SCALE GENOMIC DNA]</scope>
    <source>
        <strain evidence="1 2">Pla85_3_4</strain>
    </source>
</reference>
<protein>
    <submittedName>
        <fullName evidence="1">Uncharacterized protein</fullName>
    </submittedName>
</protein>
<proteinExistence type="predicted"/>
<evidence type="ECO:0000313" key="1">
    <source>
        <dbReference type="EMBL" id="QDU96606.1"/>
    </source>
</evidence>
<dbReference type="AlphaFoldDB" id="A0A518DXP1"/>
<dbReference type="Proteomes" id="UP000317648">
    <property type="component" value="Chromosome"/>
</dbReference>
<dbReference type="RefSeq" id="WP_145055223.1">
    <property type="nucleotide sequence ID" value="NZ_CP036433.1"/>
</dbReference>